<evidence type="ECO:0000313" key="5">
    <source>
        <dbReference type="Proteomes" id="UP000257123"/>
    </source>
</evidence>
<feature type="transmembrane region" description="Helical" evidence="1">
    <location>
        <begin position="159"/>
        <end position="179"/>
    </location>
</feature>
<feature type="transmembrane region" description="Helical" evidence="1">
    <location>
        <begin position="199"/>
        <end position="218"/>
    </location>
</feature>
<evidence type="ECO:0000256" key="1">
    <source>
        <dbReference type="SAM" id="Phobius"/>
    </source>
</evidence>
<dbReference type="EMBL" id="NMUE01000019">
    <property type="protein sequence ID" value="RFA95727.1"/>
    <property type="molecule type" value="Genomic_DNA"/>
</dbReference>
<dbReference type="OrthoDB" id="29266at2157"/>
<evidence type="ECO:0000313" key="2">
    <source>
        <dbReference type="EMBL" id="RFA95727.1"/>
    </source>
</evidence>
<reference evidence="4 5" key="1">
    <citation type="submission" date="2017-07" db="EMBL/GenBank/DDBJ databases">
        <title>Draft genome sequence of aerobic hyperthermophilic archaea, Pyrobaculum aerophilum YKB31 and YKB32.</title>
        <authorList>
            <person name="Mochizuki T."/>
            <person name="Berliner A.J."/>
            <person name="Yoshida-Takashima Y."/>
            <person name="Takaki Y."/>
            <person name="Nunoura T."/>
            <person name="Takai K."/>
        </authorList>
    </citation>
    <scope>NUCLEOTIDE SEQUENCE [LARGE SCALE GENOMIC DNA]</scope>
    <source>
        <strain evidence="2 5">YKB31</strain>
        <strain evidence="3 4">YKB32</strain>
    </source>
</reference>
<sequence length="285" mass="30446">MRNLFPSFVKYAFISALATSFVGGLTAGLGQGFDLGTQWPGPVLTMVLLAISGSFEPIHRFLTVLTTALYVAVFAYSLRIRSRVVVGLAALALAFLVATALTGRAVLLVLGGEIKPPLAFAIYPLNNSLALLTAATMALLWSLVTPVKPYSHILAYRGAAFWGFVASVSGAYILGYHKITKTPLSYSIPPALTASEIPWIIHLVAAALSVALAIYAFLKSGERDFWHWAALTSALAQPISGVLMFVGASRDPWAPGPQTALHAAFAHLLVISAFVIYARGRFGRR</sequence>
<protein>
    <submittedName>
        <fullName evidence="3">Respiratory chain protein</fullName>
    </submittedName>
</protein>
<accession>A0A371R4S2</accession>
<dbReference type="Proteomes" id="UP000257123">
    <property type="component" value="Unassembled WGS sequence"/>
</dbReference>
<proteinExistence type="predicted"/>
<dbReference type="EMBL" id="NMUF01000011">
    <property type="protein sequence ID" value="RFA99054.1"/>
    <property type="molecule type" value="Genomic_DNA"/>
</dbReference>
<feature type="transmembrane region" description="Helical" evidence="1">
    <location>
        <begin position="58"/>
        <end position="78"/>
    </location>
</feature>
<evidence type="ECO:0000313" key="3">
    <source>
        <dbReference type="EMBL" id="RFA99054.1"/>
    </source>
</evidence>
<feature type="transmembrane region" description="Helical" evidence="1">
    <location>
        <begin position="85"/>
        <end position="109"/>
    </location>
</feature>
<feature type="transmembrane region" description="Helical" evidence="1">
    <location>
        <begin position="129"/>
        <end position="147"/>
    </location>
</feature>
<gene>
    <name evidence="2" type="ORF">CGL51_06930</name>
    <name evidence="3" type="ORF">CGL52_05490</name>
</gene>
<feature type="transmembrane region" description="Helical" evidence="1">
    <location>
        <begin position="225"/>
        <end position="248"/>
    </location>
</feature>
<evidence type="ECO:0000313" key="4">
    <source>
        <dbReference type="Proteomes" id="UP000256877"/>
    </source>
</evidence>
<organism evidence="3 4">
    <name type="scientific">Pyrobaculum aerophilum</name>
    <dbReference type="NCBI Taxonomy" id="13773"/>
    <lineage>
        <taxon>Archaea</taxon>
        <taxon>Thermoproteota</taxon>
        <taxon>Thermoprotei</taxon>
        <taxon>Thermoproteales</taxon>
        <taxon>Thermoproteaceae</taxon>
        <taxon>Pyrobaculum</taxon>
    </lineage>
</organism>
<keyword evidence="1" id="KW-0812">Transmembrane</keyword>
<comment type="caution">
    <text evidence="3">The sequence shown here is derived from an EMBL/GenBank/DDBJ whole genome shotgun (WGS) entry which is preliminary data.</text>
</comment>
<name>A0A371R4S2_9CREN</name>
<dbReference type="AlphaFoldDB" id="A0A371R4S2"/>
<dbReference type="RefSeq" id="WP_116421193.1">
    <property type="nucleotide sequence ID" value="NZ_NMUE01000019.1"/>
</dbReference>
<keyword evidence="1" id="KW-0472">Membrane</keyword>
<keyword evidence="1" id="KW-1133">Transmembrane helix</keyword>
<feature type="transmembrane region" description="Helical" evidence="1">
    <location>
        <begin position="260"/>
        <end position="278"/>
    </location>
</feature>
<dbReference type="Proteomes" id="UP000256877">
    <property type="component" value="Unassembled WGS sequence"/>
</dbReference>